<dbReference type="SUPFAM" id="SSF161098">
    <property type="entry name" value="MetI-like"/>
    <property type="match status" value="1"/>
</dbReference>
<evidence type="ECO:0000256" key="6">
    <source>
        <dbReference type="ARBA" id="ARBA00023136"/>
    </source>
</evidence>
<organism evidence="9 10">
    <name type="scientific">Candidatus Galligastranaerophilus intestinavium</name>
    <dbReference type="NCBI Taxonomy" id="2840836"/>
    <lineage>
        <taxon>Bacteria</taxon>
        <taxon>Candidatus Galligastranaerophilus</taxon>
    </lineage>
</organism>
<dbReference type="PROSITE" id="PS50928">
    <property type="entry name" value="ABC_TM1"/>
    <property type="match status" value="1"/>
</dbReference>
<dbReference type="Proteomes" id="UP000886865">
    <property type="component" value="Unassembled WGS sequence"/>
</dbReference>
<dbReference type="GO" id="GO:0055085">
    <property type="term" value="P:transmembrane transport"/>
    <property type="evidence" value="ECO:0007669"/>
    <property type="project" value="InterPro"/>
</dbReference>
<keyword evidence="5 7" id="KW-1133">Transmembrane helix</keyword>
<dbReference type="SUPFAM" id="SSF160964">
    <property type="entry name" value="MalF N-terminal region-like"/>
    <property type="match status" value="1"/>
</dbReference>
<evidence type="ECO:0000256" key="2">
    <source>
        <dbReference type="ARBA" id="ARBA00022448"/>
    </source>
</evidence>
<sequence length="289" mass="33069">MSFAKRFTPYLFLIPAFVMLAVFFFIPFFQTVYLSFFDYSKNIYSAQFVEWANYIYLLKSPQFLKTILNTFYFLILCVPFLVIFPLFLAILLNTKIHFKTLYKLVIYLPVVVSIVVVAIAFKWLYAPEGLLNYFLSAANIKPLGWLSDPKFAMFSVALVTIFKGVGYYMMIYLAALMSVPKELYEAAEVDGANEWQKHMTVTVPHIMPTIALVCTISSISALKVFVEIYVMTRGGPLDSTKTIVYYIYEKAFENLDLGLASAASVILLAVVMLFSLINIFVFERKKYGL</sequence>
<evidence type="ECO:0000313" key="10">
    <source>
        <dbReference type="Proteomes" id="UP000886865"/>
    </source>
</evidence>
<dbReference type="PANTHER" id="PTHR30193:SF44">
    <property type="entry name" value="LACTOSE TRANSPORT SYSTEM PERMEASE PROTEIN LACF"/>
    <property type="match status" value="1"/>
</dbReference>
<gene>
    <name evidence="9" type="ORF">IAA86_02590</name>
</gene>
<name>A0A9D1FIM1_9BACT</name>
<keyword evidence="4 7" id="KW-0812">Transmembrane</keyword>
<dbReference type="Gene3D" id="1.10.3720.10">
    <property type="entry name" value="MetI-like"/>
    <property type="match status" value="1"/>
</dbReference>
<comment type="subcellular location">
    <subcellularLocation>
        <location evidence="1 7">Cell membrane</location>
        <topology evidence="1 7">Multi-pass membrane protein</topology>
    </subcellularLocation>
</comment>
<dbReference type="GO" id="GO:0005886">
    <property type="term" value="C:plasma membrane"/>
    <property type="evidence" value="ECO:0007669"/>
    <property type="project" value="UniProtKB-SubCell"/>
</dbReference>
<dbReference type="EMBL" id="DVJQ01000022">
    <property type="protein sequence ID" value="HIS73890.1"/>
    <property type="molecule type" value="Genomic_DNA"/>
</dbReference>
<dbReference type="InterPro" id="IPR035906">
    <property type="entry name" value="MetI-like_sf"/>
</dbReference>
<feature type="transmembrane region" description="Helical" evidence="7">
    <location>
        <begin position="7"/>
        <end position="29"/>
    </location>
</feature>
<evidence type="ECO:0000256" key="4">
    <source>
        <dbReference type="ARBA" id="ARBA00022692"/>
    </source>
</evidence>
<comment type="caution">
    <text evidence="9">The sequence shown here is derived from an EMBL/GenBank/DDBJ whole genome shotgun (WGS) entry which is preliminary data.</text>
</comment>
<comment type="similarity">
    <text evidence="7">Belongs to the binding-protein-dependent transport system permease family.</text>
</comment>
<dbReference type="Pfam" id="PF00528">
    <property type="entry name" value="BPD_transp_1"/>
    <property type="match status" value="1"/>
</dbReference>
<feature type="transmembrane region" description="Helical" evidence="7">
    <location>
        <begin position="104"/>
        <end position="125"/>
    </location>
</feature>
<feature type="domain" description="ABC transmembrane type-1" evidence="8">
    <location>
        <begin position="67"/>
        <end position="278"/>
    </location>
</feature>
<proteinExistence type="inferred from homology"/>
<evidence type="ECO:0000256" key="7">
    <source>
        <dbReference type="RuleBase" id="RU363032"/>
    </source>
</evidence>
<accession>A0A9D1FIM1</accession>
<feature type="transmembrane region" description="Helical" evidence="7">
    <location>
        <begin position="259"/>
        <end position="282"/>
    </location>
</feature>
<reference evidence="9" key="2">
    <citation type="journal article" date="2021" name="PeerJ">
        <title>Extensive microbial diversity within the chicken gut microbiome revealed by metagenomics and culture.</title>
        <authorList>
            <person name="Gilroy R."/>
            <person name="Ravi A."/>
            <person name="Getino M."/>
            <person name="Pursley I."/>
            <person name="Horton D.L."/>
            <person name="Alikhan N.F."/>
            <person name="Baker D."/>
            <person name="Gharbi K."/>
            <person name="Hall N."/>
            <person name="Watson M."/>
            <person name="Adriaenssens E.M."/>
            <person name="Foster-Nyarko E."/>
            <person name="Jarju S."/>
            <person name="Secka A."/>
            <person name="Antonio M."/>
            <person name="Oren A."/>
            <person name="Chaudhuri R.R."/>
            <person name="La Ragione R."/>
            <person name="Hildebrand F."/>
            <person name="Pallen M.J."/>
        </authorList>
    </citation>
    <scope>NUCLEOTIDE SEQUENCE</scope>
    <source>
        <strain evidence="9">CHK152-2871</strain>
    </source>
</reference>
<feature type="transmembrane region" description="Helical" evidence="7">
    <location>
        <begin position="71"/>
        <end position="92"/>
    </location>
</feature>
<dbReference type="PANTHER" id="PTHR30193">
    <property type="entry name" value="ABC TRANSPORTER PERMEASE PROTEIN"/>
    <property type="match status" value="1"/>
</dbReference>
<keyword evidence="2 7" id="KW-0813">Transport</keyword>
<evidence type="ECO:0000259" key="8">
    <source>
        <dbReference type="PROSITE" id="PS50928"/>
    </source>
</evidence>
<dbReference type="InterPro" id="IPR000515">
    <property type="entry name" value="MetI-like"/>
</dbReference>
<keyword evidence="3" id="KW-1003">Cell membrane</keyword>
<feature type="transmembrane region" description="Helical" evidence="7">
    <location>
        <begin position="151"/>
        <end position="175"/>
    </location>
</feature>
<keyword evidence="6 7" id="KW-0472">Membrane</keyword>
<protein>
    <submittedName>
        <fullName evidence="9">Sugar ABC transporter permease</fullName>
    </submittedName>
</protein>
<dbReference type="InterPro" id="IPR051393">
    <property type="entry name" value="ABC_transporter_permease"/>
</dbReference>
<evidence type="ECO:0000256" key="1">
    <source>
        <dbReference type="ARBA" id="ARBA00004651"/>
    </source>
</evidence>
<feature type="transmembrane region" description="Helical" evidence="7">
    <location>
        <begin position="206"/>
        <end position="226"/>
    </location>
</feature>
<evidence type="ECO:0000313" key="9">
    <source>
        <dbReference type="EMBL" id="HIS73890.1"/>
    </source>
</evidence>
<evidence type="ECO:0000256" key="3">
    <source>
        <dbReference type="ARBA" id="ARBA00022475"/>
    </source>
</evidence>
<dbReference type="CDD" id="cd06261">
    <property type="entry name" value="TM_PBP2"/>
    <property type="match status" value="1"/>
</dbReference>
<reference evidence="9" key="1">
    <citation type="submission" date="2020-10" db="EMBL/GenBank/DDBJ databases">
        <authorList>
            <person name="Gilroy R."/>
        </authorList>
    </citation>
    <scope>NUCLEOTIDE SEQUENCE</scope>
    <source>
        <strain evidence="9">CHK152-2871</strain>
    </source>
</reference>
<evidence type="ECO:0000256" key="5">
    <source>
        <dbReference type="ARBA" id="ARBA00022989"/>
    </source>
</evidence>
<dbReference type="AlphaFoldDB" id="A0A9D1FIM1"/>